<accession>A0AA35RJM6</accession>
<dbReference type="GO" id="GO:0000993">
    <property type="term" value="F:RNA polymerase II complex binding"/>
    <property type="evidence" value="ECO:0007669"/>
    <property type="project" value="TreeGrafter"/>
</dbReference>
<evidence type="ECO:0000256" key="2">
    <source>
        <dbReference type="ARBA" id="ARBA00007560"/>
    </source>
</evidence>
<dbReference type="PANTHER" id="PTHR23188">
    <property type="entry name" value="RNA POLYMERASE II-ASSOCIATED FACTOR 1 HOMOLOG"/>
    <property type="match status" value="1"/>
</dbReference>
<dbReference type="GO" id="GO:0003682">
    <property type="term" value="F:chromatin binding"/>
    <property type="evidence" value="ECO:0007669"/>
    <property type="project" value="TreeGrafter"/>
</dbReference>
<comment type="subcellular location">
    <subcellularLocation>
        <location evidence="1">Nucleus</location>
    </subcellularLocation>
</comment>
<reference evidence="6" key="1">
    <citation type="submission" date="2023-03" db="EMBL/GenBank/DDBJ databases">
        <authorList>
            <person name="Steffen K."/>
            <person name="Cardenas P."/>
        </authorList>
    </citation>
    <scope>NUCLEOTIDE SEQUENCE</scope>
</reference>
<evidence type="ECO:0000256" key="4">
    <source>
        <dbReference type="ARBA" id="ARBA00023242"/>
    </source>
</evidence>
<comment type="caution">
    <text evidence="6">The sequence shown here is derived from an EMBL/GenBank/DDBJ whole genome shotgun (WGS) entry which is preliminary data.</text>
</comment>
<feature type="compositionally biased region" description="Polar residues" evidence="5">
    <location>
        <begin position="294"/>
        <end position="303"/>
    </location>
</feature>
<evidence type="ECO:0000256" key="1">
    <source>
        <dbReference type="ARBA" id="ARBA00004123"/>
    </source>
</evidence>
<protein>
    <recommendedName>
        <fullName evidence="3">RNA polymerase II-associated factor 1 homolog</fullName>
    </recommendedName>
</protein>
<gene>
    <name evidence="6" type="ORF">GBAR_LOCUS8146</name>
</gene>
<comment type="similarity">
    <text evidence="2">Belongs to the PAF1 family.</text>
</comment>
<feature type="region of interest" description="Disordered" evidence="5">
    <location>
        <begin position="281"/>
        <end position="320"/>
    </location>
</feature>
<keyword evidence="7" id="KW-1185">Reference proteome</keyword>
<dbReference type="PANTHER" id="PTHR23188:SF12">
    <property type="entry name" value="RNA POLYMERASE II-ASSOCIATED FACTOR 1 HOMOLOG"/>
    <property type="match status" value="1"/>
</dbReference>
<dbReference type="GO" id="GO:0016593">
    <property type="term" value="C:Cdc73/Paf1 complex"/>
    <property type="evidence" value="ECO:0007669"/>
    <property type="project" value="InterPro"/>
</dbReference>
<organism evidence="6 7">
    <name type="scientific">Geodia barretti</name>
    <name type="common">Barrett's horny sponge</name>
    <dbReference type="NCBI Taxonomy" id="519541"/>
    <lineage>
        <taxon>Eukaryota</taxon>
        <taxon>Metazoa</taxon>
        <taxon>Porifera</taxon>
        <taxon>Demospongiae</taxon>
        <taxon>Heteroscleromorpha</taxon>
        <taxon>Tetractinellida</taxon>
        <taxon>Astrophorina</taxon>
        <taxon>Geodiidae</taxon>
        <taxon>Geodia</taxon>
    </lineage>
</organism>
<evidence type="ECO:0000256" key="3">
    <source>
        <dbReference type="ARBA" id="ARBA00020462"/>
    </source>
</evidence>
<keyword evidence="4" id="KW-0539">Nucleus</keyword>
<evidence type="ECO:0000256" key="5">
    <source>
        <dbReference type="SAM" id="MobiDB-lite"/>
    </source>
</evidence>
<dbReference type="Proteomes" id="UP001174909">
    <property type="component" value="Unassembled WGS sequence"/>
</dbReference>
<dbReference type="GO" id="GO:0006368">
    <property type="term" value="P:transcription elongation by RNA polymerase II"/>
    <property type="evidence" value="ECO:0007669"/>
    <property type="project" value="InterPro"/>
</dbReference>
<dbReference type="InterPro" id="IPR007133">
    <property type="entry name" value="RNA_pol_II-assoc_Paf1"/>
</dbReference>
<evidence type="ECO:0000313" key="6">
    <source>
        <dbReference type="EMBL" id="CAI8012748.1"/>
    </source>
</evidence>
<dbReference type="AlphaFoldDB" id="A0AA35RJM6"/>
<dbReference type="EMBL" id="CASHTH010001211">
    <property type="protein sequence ID" value="CAI8012748.1"/>
    <property type="molecule type" value="Genomic_DNA"/>
</dbReference>
<feature type="compositionally biased region" description="Basic and acidic residues" evidence="5">
    <location>
        <begin position="305"/>
        <end position="320"/>
    </location>
</feature>
<evidence type="ECO:0000313" key="7">
    <source>
        <dbReference type="Proteomes" id="UP001174909"/>
    </source>
</evidence>
<dbReference type="Pfam" id="PF03985">
    <property type="entry name" value="Paf1"/>
    <property type="match status" value="1"/>
</dbReference>
<name>A0AA35RJM6_GEOBA</name>
<sequence length="320" mass="36115">MPTSVETKQSKKAGDKRSSSSRTVDLLCSVKYKNNLPDVPFGPKFLSYPFDSQRYIQYNPTSLERNHSHELLTEVDLGIPIDLVLPETYENNDPSASLDPTDAALLEEEVLQQPESKRAKQHARNVSWLRRTEYISTEYSRPHSSMEGAENKVGYSVKKRLQSMDTYKDRASQISAIEATFEAAKQPITKHYSKPGVTAKTVHPLFPDFDLWKLPFAQVIFDSDPAVAGKNPGQQSKEMSRAMISLLSSSLLPLSLSLCKHTFITHLLSLVSSALCDGEGNDGREQRTVCGPTFSHTRLTPHQTTRRELRPLERRPRTRR</sequence>
<proteinExistence type="inferred from homology"/>